<name>A0ABW3MHY6_9PSEU</name>
<evidence type="ECO:0000256" key="4">
    <source>
        <dbReference type="ARBA" id="ARBA00022692"/>
    </source>
</evidence>
<dbReference type="PANTHER" id="PTHR38686">
    <property type="entry name" value="APOLIPOPROTEIN N-ACYLTRANSFERASE"/>
    <property type="match status" value="1"/>
</dbReference>
<feature type="non-terminal residue" evidence="9">
    <location>
        <position position="230"/>
    </location>
</feature>
<evidence type="ECO:0000313" key="10">
    <source>
        <dbReference type="Proteomes" id="UP001597045"/>
    </source>
</evidence>
<keyword evidence="10" id="KW-1185">Reference proteome</keyword>
<evidence type="ECO:0000256" key="2">
    <source>
        <dbReference type="ARBA" id="ARBA00022475"/>
    </source>
</evidence>
<dbReference type="Gene3D" id="3.60.110.10">
    <property type="entry name" value="Carbon-nitrogen hydrolase"/>
    <property type="match status" value="1"/>
</dbReference>
<protein>
    <submittedName>
        <fullName evidence="9">Nitrilase-related carbon-nitrogen hydrolase</fullName>
    </submittedName>
</protein>
<sequence>MSTVVLLAVAFGYGGWRMTTPSGDSSRVAAVTVEQSFLPVDISSEEGKDLVGRFATALQSPSLDGARVVVLPEKALATDAASVHLVTDPLARIATQRGFDVIVGVLLTEGEDEGVNQAIDLPANGMPVRYDKHHLIPGLESDLTPGEGTVTIPGSGGRWGVAICFDMDFPQLLRDNRDIGVTAMFVPGWDFDTDAWLHSRKAVLGGVEYGLSLVRSARNGALTVSDPMGR</sequence>
<evidence type="ECO:0000259" key="8">
    <source>
        <dbReference type="PROSITE" id="PS50263"/>
    </source>
</evidence>
<gene>
    <name evidence="9" type="ORF">ACFQ1S_33955</name>
</gene>
<keyword evidence="2" id="KW-1003">Cell membrane</keyword>
<dbReference type="InterPro" id="IPR003010">
    <property type="entry name" value="C-N_Hydrolase"/>
</dbReference>
<keyword evidence="6" id="KW-0472">Membrane</keyword>
<dbReference type="PANTHER" id="PTHR38686:SF1">
    <property type="entry name" value="APOLIPOPROTEIN N-ACYLTRANSFERASE"/>
    <property type="match status" value="1"/>
</dbReference>
<dbReference type="PROSITE" id="PS50263">
    <property type="entry name" value="CN_HYDROLASE"/>
    <property type="match status" value="1"/>
</dbReference>
<keyword evidence="3" id="KW-0808">Transferase</keyword>
<dbReference type="Proteomes" id="UP001597045">
    <property type="component" value="Unassembled WGS sequence"/>
</dbReference>
<keyword evidence="9" id="KW-0378">Hydrolase</keyword>
<evidence type="ECO:0000256" key="5">
    <source>
        <dbReference type="ARBA" id="ARBA00022989"/>
    </source>
</evidence>
<feature type="domain" description="CN hydrolase" evidence="8">
    <location>
        <begin position="26"/>
        <end position="230"/>
    </location>
</feature>
<keyword evidence="4" id="KW-0812">Transmembrane</keyword>
<proteinExistence type="predicted"/>
<evidence type="ECO:0000256" key="6">
    <source>
        <dbReference type="ARBA" id="ARBA00023136"/>
    </source>
</evidence>
<comment type="subcellular location">
    <subcellularLocation>
        <location evidence="1">Cell membrane</location>
        <topology evidence="1">Multi-pass membrane protein</topology>
    </subcellularLocation>
</comment>
<dbReference type="InterPro" id="IPR036526">
    <property type="entry name" value="C-N_Hydrolase_sf"/>
</dbReference>
<dbReference type="Pfam" id="PF00795">
    <property type="entry name" value="CN_hydrolase"/>
    <property type="match status" value="1"/>
</dbReference>
<evidence type="ECO:0000313" key="9">
    <source>
        <dbReference type="EMBL" id="MFD1050175.1"/>
    </source>
</evidence>
<dbReference type="GO" id="GO:0016787">
    <property type="term" value="F:hydrolase activity"/>
    <property type="evidence" value="ECO:0007669"/>
    <property type="project" value="UniProtKB-KW"/>
</dbReference>
<dbReference type="EMBL" id="JBHTIS010002660">
    <property type="protein sequence ID" value="MFD1050175.1"/>
    <property type="molecule type" value="Genomic_DNA"/>
</dbReference>
<evidence type="ECO:0000256" key="1">
    <source>
        <dbReference type="ARBA" id="ARBA00004651"/>
    </source>
</evidence>
<keyword evidence="5" id="KW-1133">Transmembrane helix</keyword>
<reference evidence="10" key="1">
    <citation type="journal article" date="2019" name="Int. J. Syst. Evol. Microbiol.">
        <title>The Global Catalogue of Microorganisms (GCM) 10K type strain sequencing project: providing services to taxonomists for standard genome sequencing and annotation.</title>
        <authorList>
            <consortium name="The Broad Institute Genomics Platform"/>
            <consortium name="The Broad Institute Genome Sequencing Center for Infectious Disease"/>
            <person name="Wu L."/>
            <person name="Ma J."/>
        </authorList>
    </citation>
    <scope>NUCLEOTIDE SEQUENCE [LARGE SCALE GENOMIC DNA]</scope>
    <source>
        <strain evidence="10">JCM 31486</strain>
    </source>
</reference>
<organism evidence="9 10">
    <name type="scientific">Kibdelosporangium lantanae</name>
    <dbReference type="NCBI Taxonomy" id="1497396"/>
    <lineage>
        <taxon>Bacteria</taxon>
        <taxon>Bacillati</taxon>
        <taxon>Actinomycetota</taxon>
        <taxon>Actinomycetes</taxon>
        <taxon>Pseudonocardiales</taxon>
        <taxon>Pseudonocardiaceae</taxon>
        <taxon>Kibdelosporangium</taxon>
    </lineage>
</organism>
<evidence type="ECO:0000256" key="3">
    <source>
        <dbReference type="ARBA" id="ARBA00022679"/>
    </source>
</evidence>
<dbReference type="SUPFAM" id="SSF56317">
    <property type="entry name" value="Carbon-nitrogen hydrolase"/>
    <property type="match status" value="1"/>
</dbReference>
<dbReference type="InterPro" id="IPR004563">
    <property type="entry name" value="Apolipo_AcylTrfase"/>
</dbReference>
<keyword evidence="7" id="KW-0012">Acyltransferase</keyword>
<evidence type="ECO:0000256" key="7">
    <source>
        <dbReference type="ARBA" id="ARBA00023315"/>
    </source>
</evidence>
<comment type="caution">
    <text evidence="9">The sequence shown here is derived from an EMBL/GenBank/DDBJ whole genome shotgun (WGS) entry which is preliminary data.</text>
</comment>
<accession>A0ABW3MHY6</accession>